<dbReference type="RefSeq" id="WP_284310497.1">
    <property type="nucleotide sequence ID" value="NZ_BSPC01000005.1"/>
</dbReference>
<feature type="transmembrane region" description="Helical" evidence="6">
    <location>
        <begin position="75"/>
        <end position="98"/>
    </location>
</feature>
<evidence type="ECO:0000256" key="6">
    <source>
        <dbReference type="RuleBase" id="RU004379"/>
    </source>
</evidence>
<evidence type="ECO:0000256" key="1">
    <source>
        <dbReference type="ARBA" id="ARBA00004141"/>
    </source>
</evidence>
<protein>
    <submittedName>
        <fullName evidence="7">ABC transporter permease</fullName>
    </submittedName>
</protein>
<dbReference type="Pfam" id="PF01027">
    <property type="entry name" value="Bax1-I"/>
    <property type="match status" value="1"/>
</dbReference>
<keyword evidence="4 6" id="KW-1133">Transmembrane helix</keyword>
<dbReference type="InterPro" id="IPR006214">
    <property type="entry name" value="Bax_inhibitor_1-related"/>
</dbReference>
<keyword evidence="3 6" id="KW-0812">Transmembrane</keyword>
<reference evidence="8" key="1">
    <citation type="journal article" date="2019" name="Int. J. Syst. Evol. Microbiol.">
        <title>The Global Catalogue of Microorganisms (GCM) 10K type strain sequencing project: providing services to taxonomists for standard genome sequencing and annotation.</title>
        <authorList>
            <consortium name="The Broad Institute Genomics Platform"/>
            <consortium name="The Broad Institute Genome Sequencing Center for Infectious Disease"/>
            <person name="Wu L."/>
            <person name="Ma J."/>
        </authorList>
    </citation>
    <scope>NUCLEOTIDE SEQUENCE [LARGE SCALE GENOMIC DNA]</scope>
    <source>
        <strain evidence="8">NBRC 101365</strain>
    </source>
</reference>
<feature type="transmembrane region" description="Helical" evidence="6">
    <location>
        <begin position="110"/>
        <end position="129"/>
    </location>
</feature>
<dbReference type="CDD" id="cd10432">
    <property type="entry name" value="BI-1-like_bacterial"/>
    <property type="match status" value="1"/>
</dbReference>
<feature type="transmembrane region" description="Helical" evidence="6">
    <location>
        <begin position="34"/>
        <end position="55"/>
    </location>
</feature>
<evidence type="ECO:0000313" key="8">
    <source>
        <dbReference type="Proteomes" id="UP001156882"/>
    </source>
</evidence>
<name>A0ABQ6CDE0_9HYPH</name>
<dbReference type="Proteomes" id="UP001156882">
    <property type="component" value="Unassembled WGS sequence"/>
</dbReference>
<feature type="transmembrane region" description="Helical" evidence="6">
    <location>
        <begin position="231"/>
        <end position="254"/>
    </location>
</feature>
<keyword evidence="5 6" id="KW-0472">Membrane</keyword>
<gene>
    <name evidence="7" type="ORF">GCM10007874_07070</name>
</gene>
<accession>A0ABQ6CDE0</accession>
<evidence type="ECO:0000313" key="7">
    <source>
        <dbReference type="EMBL" id="GLS17692.1"/>
    </source>
</evidence>
<feature type="transmembrane region" description="Helical" evidence="6">
    <location>
        <begin position="190"/>
        <end position="210"/>
    </location>
</feature>
<dbReference type="PANTHER" id="PTHR23291:SF50">
    <property type="entry name" value="PROTEIN LIFEGUARD 4"/>
    <property type="match status" value="1"/>
</dbReference>
<sequence>MSFNDPRYSAGTVSDARAGAPAIDQGLRAFMLAVYNHMTLGVAITGLVAIGAYLASGVEVNEMGKIVALNSFGLLLFNTPLKWVIAFAPLGMVFWMNIGTQGRSVQMTRVLFYVFSALMGLSLSTLFLVYTHGSIARVFFVSAASFGALSLYGYTTRRDLSAFGSFLIMGLVGLLLASLVSLFFPSSMLTFLITVAGVGIFAGLTAYDTQMLKSLYAENARSFSRDEGEKLAVHGALTLYLDFINLFIMLLRLLGDRR</sequence>
<evidence type="ECO:0000256" key="4">
    <source>
        <dbReference type="ARBA" id="ARBA00022989"/>
    </source>
</evidence>
<comment type="caution">
    <text evidence="7">The sequence shown here is derived from an EMBL/GenBank/DDBJ whole genome shotgun (WGS) entry which is preliminary data.</text>
</comment>
<proteinExistence type="inferred from homology"/>
<comment type="subcellular location">
    <subcellularLocation>
        <location evidence="1">Membrane</location>
        <topology evidence="1">Multi-pass membrane protein</topology>
    </subcellularLocation>
</comment>
<dbReference type="PANTHER" id="PTHR23291">
    <property type="entry name" value="BAX INHIBITOR-RELATED"/>
    <property type="match status" value="1"/>
</dbReference>
<evidence type="ECO:0000256" key="5">
    <source>
        <dbReference type="ARBA" id="ARBA00023136"/>
    </source>
</evidence>
<evidence type="ECO:0000256" key="3">
    <source>
        <dbReference type="ARBA" id="ARBA00022692"/>
    </source>
</evidence>
<feature type="transmembrane region" description="Helical" evidence="6">
    <location>
        <begin position="166"/>
        <end position="184"/>
    </location>
</feature>
<comment type="similarity">
    <text evidence="2 6">Belongs to the BI1 family.</text>
</comment>
<keyword evidence="8" id="KW-1185">Reference proteome</keyword>
<dbReference type="EMBL" id="BSPC01000005">
    <property type="protein sequence ID" value="GLS17692.1"/>
    <property type="molecule type" value="Genomic_DNA"/>
</dbReference>
<evidence type="ECO:0000256" key="2">
    <source>
        <dbReference type="ARBA" id="ARBA00010350"/>
    </source>
</evidence>
<organism evidence="7 8">
    <name type="scientific">Labrys miyagiensis</name>
    <dbReference type="NCBI Taxonomy" id="346912"/>
    <lineage>
        <taxon>Bacteria</taxon>
        <taxon>Pseudomonadati</taxon>
        <taxon>Pseudomonadota</taxon>
        <taxon>Alphaproteobacteria</taxon>
        <taxon>Hyphomicrobiales</taxon>
        <taxon>Xanthobacteraceae</taxon>
        <taxon>Labrys</taxon>
    </lineage>
</organism>
<feature type="transmembrane region" description="Helical" evidence="6">
    <location>
        <begin position="135"/>
        <end position="154"/>
    </location>
</feature>